<sequence length="601" mass="66334">MVSLLQRIGPLALLVSLIAATLLLKHGTSSSSSTIEIDTTAARQRYGFYFKEVAKAIGIDFVHTVPTFDRRLAHIMPQIASIGASVSVVDFDRDGWYDLYLTNSGEGSQNALYRNLGNGRFEDVAALVGLADVNRPGTGVSVGAVWGDYNNDGYEDLFLYKWGRPELFRNEQGRTFTRVTEEAGLPAWANIGAATWLDFDNDGYLDLFFGGFYPEQLNLWELPHTAIMPESFEYAQNGGRKFLLRNRGDGTFEDVSYLLGPDTHRWMLAVAAVDVQGTGYPDLIIANDYGVDELYLNDKGTGFRAAGAASGIGFIPKSGMGVAVGDIFNDGRLALYISNIFEDGILLQGNSCWVPRTSTPTPTPQYVNLARTLNIEQGGWSYGAQFGDLNNDGYLDLFLTNGYISAHPSESYWYDFSKIVGAHKAIIQDARNWPAMRGRSLAGYQPKRVWLNDGSGRFWDVAQEVGVRETYDGRGVALVDLWNRGVLDVVVAHQNGPVLVYRNMADPLHQAWIAFELEGRLSNRSAFGAVVTVYWNGQQQRQPVMASSGFAAQNMRRLHFGLGQATQVDSVVVRWPSGHTQTLVAPALRTIHRLHEALDGV</sequence>
<dbReference type="AlphaFoldDB" id="A0A7V2F6C7"/>
<gene>
    <name evidence="3" type="ORF">ENO59_06985</name>
</gene>
<dbReference type="Pfam" id="PF07593">
    <property type="entry name" value="UnbV_ASPIC"/>
    <property type="match status" value="1"/>
</dbReference>
<feature type="domain" description="ASPIC/UnbV" evidence="2">
    <location>
        <begin position="526"/>
        <end position="587"/>
    </location>
</feature>
<dbReference type="InterPro" id="IPR027039">
    <property type="entry name" value="Crtac1"/>
</dbReference>
<accession>A0A7V2F6C7</accession>
<dbReference type="InterPro" id="IPR028994">
    <property type="entry name" value="Integrin_alpha_N"/>
</dbReference>
<dbReference type="EMBL" id="DSGB01000005">
    <property type="protein sequence ID" value="HER96246.1"/>
    <property type="molecule type" value="Genomic_DNA"/>
</dbReference>
<name>A0A7V2F6C7_RHOMR</name>
<dbReference type="PANTHER" id="PTHR16026">
    <property type="entry name" value="CARTILAGE ACIDIC PROTEIN 1"/>
    <property type="match status" value="1"/>
</dbReference>
<evidence type="ECO:0000313" key="3">
    <source>
        <dbReference type="EMBL" id="HER96246.1"/>
    </source>
</evidence>
<dbReference type="PANTHER" id="PTHR16026:SF0">
    <property type="entry name" value="CARTILAGE ACIDIC PROTEIN 1"/>
    <property type="match status" value="1"/>
</dbReference>
<keyword evidence="1" id="KW-0732">Signal</keyword>
<dbReference type="InterPro" id="IPR011519">
    <property type="entry name" value="UnbV_ASPIC"/>
</dbReference>
<organism evidence="3">
    <name type="scientific">Rhodothermus marinus</name>
    <name type="common">Rhodothermus obamensis</name>
    <dbReference type="NCBI Taxonomy" id="29549"/>
    <lineage>
        <taxon>Bacteria</taxon>
        <taxon>Pseudomonadati</taxon>
        <taxon>Rhodothermota</taxon>
        <taxon>Rhodothermia</taxon>
        <taxon>Rhodothermales</taxon>
        <taxon>Rhodothermaceae</taxon>
        <taxon>Rhodothermus</taxon>
    </lineage>
</organism>
<protein>
    <submittedName>
        <fullName evidence="3">CRTAC1 family protein</fullName>
    </submittedName>
</protein>
<reference evidence="3" key="1">
    <citation type="journal article" date="2020" name="mSystems">
        <title>Genome- and Community-Level Interaction Insights into Carbon Utilization and Element Cycling Functions of Hydrothermarchaeota in Hydrothermal Sediment.</title>
        <authorList>
            <person name="Zhou Z."/>
            <person name="Liu Y."/>
            <person name="Xu W."/>
            <person name="Pan J."/>
            <person name="Luo Z.H."/>
            <person name="Li M."/>
        </authorList>
    </citation>
    <scope>NUCLEOTIDE SEQUENCE [LARGE SCALE GENOMIC DNA]</scope>
    <source>
        <strain evidence="3">SpSt-143</strain>
    </source>
</reference>
<evidence type="ECO:0000256" key="1">
    <source>
        <dbReference type="ARBA" id="ARBA00022729"/>
    </source>
</evidence>
<dbReference type="Gene3D" id="2.130.10.130">
    <property type="entry name" value="Integrin alpha, N-terminal"/>
    <property type="match status" value="2"/>
</dbReference>
<comment type="caution">
    <text evidence="3">The sequence shown here is derived from an EMBL/GenBank/DDBJ whole genome shotgun (WGS) entry which is preliminary data.</text>
</comment>
<dbReference type="SUPFAM" id="SSF69318">
    <property type="entry name" value="Integrin alpha N-terminal domain"/>
    <property type="match status" value="1"/>
</dbReference>
<evidence type="ECO:0000259" key="2">
    <source>
        <dbReference type="Pfam" id="PF07593"/>
    </source>
</evidence>
<dbReference type="InterPro" id="IPR013517">
    <property type="entry name" value="FG-GAP"/>
</dbReference>
<proteinExistence type="predicted"/>
<dbReference type="Pfam" id="PF13517">
    <property type="entry name" value="FG-GAP_3"/>
    <property type="match status" value="2"/>
</dbReference>